<dbReference type="Proteomes" id="UP000250235">
    <property type="component" value="Unassembled WGS sequence"/>
</dbReference>
<dbReference type="EMBL" id="KV009427">
    <property type="protein sequence ID" value="KZV29212.1"/>
    <property type="molecule type" value="Genomic_DNA"/>
</dbReference>
<protein>
    <submittedName>
        <fullName evidence="1">Uncharacterized protein</fullName>
    </submittedName>
</protein>
<sequence>MKCYVFSSCIYLLRFSSCRILAFMNVLPVVVISKFDDFVISSFVERSAGNLIIPSADHSNDIVSLYTKISRCLPAFYELVTTQILLAEPLGSLAFKNGAGMTTGGGTAGET</sequence>
<proteinExistence type="predicted"/>
<reference evidence="1 2" key="1">
    <citation type="journal article" date="2015" name="Proc. Natl. Acad. Sci. U.S.A.">
        <title>The resurrection genome of Boea hygrometrica: A blueprint for survival of dehydration.</title>
        <authorList>
            <person name="Xiao L."/>
            <person name="Yang G."/>
            <person name="Zhang L."/>
            <person name="Yang X."/>
            <person name="Zhao S."/>
            <person name="Ji Z."/>
            <person name="Zhou Q."/>
            <person name="Hu M."/>
            <person name="Wang Y."/>
            <person name="Chen M."/>
            <person name="Xu Y."/>
            <person name="Jin H."/>
            <person name="Xiao X."/>
            <person name="Hu G."/>
            <person name="Bao F."/>
            <person name="Hu Y."/>
            <person name="Wan P."/>
            <person name="Li L."/>
            <person name="Deng X."/>
            <person name="Kuang T."/>
            <person name="Xiang C."/>
            <person name="Zhu J.K."/>
            <person name="Oliver M.J."/>
            <person name="He Y."/>
        </authorList>
    </citation>
    <scope>NUCLEOTIDE SEQUENCE [LARGE SCALE GENOMIC DNA]</scope>
    <source>
        <strain evidence="2">cv. XS01</strain>
    </source>
</reference>
<name>A0A2Z7B4B5_9LAMI</name>
<gene>
    <name evidence="1" type="ORF">F511_34709</name>
</gene>
<evidence type="ECO:0000313" key="1">
    <source>
        <dbReference type="EMBL" id="KZV29212.1"/>
    </source>
</evidence>
<accession>A0A2Z7B4B5</accession>
<keyword evidence="2" id="KW-1185">Reference proteome</keyword>
<organism evidence="1 2">
    <name type="scientific">Dorcoceras hygrometricum</name>
    <dbReference type="NCBI Taxonomy" id="472368"/>
    <lineage>
        <taxon>Eukaryota</taxon>
        <taxon>Viridiplantae</taxon>
        <taxon>Streptophyta</taxon>
        <taxon>Embryophyta</taxon>
        <taxon>Tracheophyta</taxon>
        <taxon>Spermatophyta</taxon>
        <taxon>Magnoliopsida</taxon>
        <taxon>eudicotyledons</taxon>
        <taxon>Gunneridae</taxon>
        <taxon>Pentapetalae</taxon>
        <taxon>asterids</taxon>
        <taxon>lamiids</taxon>
        <taxon>Lamiales</taxon>
        <taxon>Gesneriaceae</taxon>
        <taxon>Didymocarpoideae</taxon>
        <taxon>Trichosporeae</taxon>
        <taxon>Loxocarpinae</taxon>
        <taxon>Dorcoceras</taxon>
    </lineage>
</organism>
<evidence type="ECO:0000313" key="2">
    <source>
        <dbReference type="Proteomes" id="UP000250235"/>
    </source>
</evidence>
<dbReference type="AlphaFoldDB" id="A0A2Z7B4B5"/>